<name>A0A1M5TDX6_9BURK</name>
<dbReference type="AlphaFoldDB" id="A0A1M5TDX6"/>
<dbReference type="PANTHER" id="PTHR35563">
    <property type="entry name" value="BARREL METAL-DEPENDENT HYDROLASE, PUTATIVE (AFU_ORTHOLOGUE AFUA_1G16240)-RELATED"/>
    <property type="match status" value="1"/>
</dbReference>
<dbReference type="Pfam" id="PF04909">
    <property type="entry name" value="Amidohydro_2"/>
    <property type="match status" value="1"/>
</dbReference>
<evidence type="ECO:0000259" key="1">
    <source>
        <dbReference type="Pfam" id="PF04909"/>
    </source>
</evidence>
<accession>A0A1M5TDX6</accession>
<dbReference type="STRING" id="658167.SAMN04488135_103346"/>
<organism evidence="2 3">
    <name type="scientific">Pollutimonas bauzanensis</name>
    <dbReference type="NCBI Taxonomy" id="658167"/>
    <lineage>
        <taxon>Bacteria</taxon>
        <taxon>Pseudomonadati</taxon>
        <taxon>Pseudomonadota</taxon>
        <taxon>Betaproteobacteria</taxon>
        <taxon>Burkholderiales</taxon>
        <taxon>Alcaligenaceae</taxon>
        <taxon>Pollutimonas</taxon>
    </lineage>
</organism>
<keyword evidence="3" id="KW-1185">Reference proteome</keyword>
<reference evidence="2 3" key="1">
    <citation type="submission" date="2016-11" db="EMBL/GenBank/DDBJ databases">
        <authorList>
            <person name="Jaros S."/>
            <person name="Januszkiewicz K."/>
            <person name="Wedrychowicz H."/>
        </authorList>
    </citation>
    <scope>NUCLEOTIDE SEQUENCE [LARGE SCALE GENOMIC DNA]</scope>
    <source>
        <strain evidence="2 3">CGMCC 1.10190</strain>
    </source>
</reference>
<dbReference type="InterPro" id="IPR006680">
    <property type="entry name" value="Amidohydro-rel"/>
</dbReference>
<protein>
    <submittedName>
        <fullName evidence="2">Predicted metal-dependent hydrolase, TIM-barrel fold</fullName>
    </submittedName>
</protein>
<dbReference type="PANTHER" id="PTHR35563:SF2">
    <property type="entry name" value="BARREL METAL-DEPENDENT HYDROLASE, PUTATIVE (AFU_ORTHOLOGUE AFUA_1G16240)-RELATED"/>
    <property type="match status" value="1"/>
</dbReference>
<dbReference type="Proteomes" id="UP000184226">
    <property type="component" value="Unassembled WGS sequence"/>
</dbReference>
<gene>
    <name evidence="2" type="ORF">SAMN04488135_103346</name>
</gene>
<dbReference type="GO" id="GO:0016787">
    <property type="term" value="F:hydrolase activity"/>
    <property type="evidence" value="ECO:0007669"/>
    <property type="project" value="UniProtKB-KW"/>
</dbReference>
<dbReference type="Gene3D" id="3.20.20.140">
    <property type="entry name" value="Metal-dependent hydrolases"/>
    <property type="match status" value="1"/>
</dbReference>
<dbReference type="SUPFAM" id="SSF51556">
    <property type="entry name" value="Metallo-dependent hydrolases"/>
    <property type="match status" value="1"/>
</dbReference>
<evidence type="ECO:0000313" key="3">
    <source>
        <dbReference type="Proteomes" id="UP000184226"/>
    </source>
</evidence>
<sequence length="272" mass="29910">MQTMDIVDTHIHVFNSLLPLAPERRYAPSYDATMADYFRRGRAAGITRAVLVQPSFLGCDNSFMCAELQKHPGALRGIAAIPPDIAPDTLADLRRTGVVGIRLNLDGLPLPCFHQPQWRSLLAQLARHDMLVEVHRDARDLRELIPPLLDAGLRVVVDHFGRPDDALGCEDTGFRYLLSQAASRRVWVKLAAGYRNGWSDPAAAAAVEAGALLLEHFGADRLVWGSDWPHTRHEESNDIPGTLAALGAWVPSAEQRHTILGASAMQLFGFES</sequence>
<feature type="domain" description="Amidohydrolase-related" evidence="1">
    <location>
        <begin position="7"/>
        <end position="270"/>
    </location>
</feature>
<dbReference type="InterPro" id="IPR032466">
    <property type="entry name" value="Metal_Hydrolase"/>
</dbReference>
<keyword evidence="2" id="KW-0378">Hydrolase</keyword>
<dbReference type="OrthoDB" id="9787654at2"/>
<evidence type="ECO:0000313" key="2">
    <source>
        <dbReference type="EMBL" id="SHH48896.1"/>
    </source>
</evidence>
<dbReference type="EMBL" id="FQXE01000003">
    <property type="protein sequence ID" value="SHH48896.1"/>
    <property type="molecule type" value="Genomic_DNA"/>
</dbReference>
<proteinExistence type="predicted"/>
<dbReference type="InterPro" id="IPR052358">
    <property type="entry name" value="Aro_Compnd_Degr_Hydrolases"/>
</dbReference>